<sequence>MWSGCKADFRQASKKVLEHSNTLLLSTFQVHSSFIYLSIEMSSKNKLSKFKNAVAASSASSSPSASRSSSPKPSPSSSRTEAISTSQANTLQALHQEHLARISSTTLPNLASSHSRRFLRFARAQTQTSDAMWSTQKIHAVKYRRSLWAEDIEPEAEVPDKEIDRKVVPDFYHKHNPRCSRCALPLVPGLNQITLKARTARIHKVKKVSAKNKTRKRVSSCTLCHHKTWSS</sequence>
<evidence type="ECO:0000313" key="2">
    <source>
        <dbReference type="EMBL" id="GAC99273.1"/>
    </source>
</evidence>
<evidence type="ECO:0000256" key="1">
    <source>
        <dbReference type="SAM" id="MobiDB-lite"/>
    </source>
</evidence>
<gene>
    <name evidence="2" type="ORF">PHSY_006874</name>
</gene>
<dbReference type="RefSeq" id="XP_012192860.1">
    <property type="nucleotide sequence ID" value="XM_012337470.1"/>
</dbReference>
<dbReference type="HOGENOM" id="CLU_1428987_0_0_1"/>
<dbReference type="eggNOG" id="ENOG502TAJ5">
    <property type="taxonomic scope" value="Eukaryota"/>
</dbReference>
<evidence type="ECO:0000313" key="3">
    <source>
        <dbReference type="Proteomes" id="UP000014071"/>
    </source>
</evidence>
<feature type="compositionally biased region" description="Low complexity" evidence="1">
    <location>
        <begin position="58"/>
        <end position="78"/>
    </location>
</feature>
<accession>R9PD14</accession>
<name>R9PD14_PSEHS</name>
<keyword evidence="3" id="KW-1185">Reference proteome</keyword>
<dbReference type="OrthoDB" id="2552182at2759"/>
<protein>
    <submittedName>
        <fullName evidence="2">HC-toxin synthetase</fullName>
    </submittedName>
</protein>
<proteinExistence type="predicted"/>
<dbReference type="EMBL" id="DF238831">
    <property type="protein sequence ID" value="GAC99273.1"/>
    <property type="molecule type" value="Genomic_DNA"/>
</dbReference>
<organism evidence="2 3">
    <name type="scientific">Pseudozyma hubeiensis (strain SY62)</name>
    <name type="common">Yeast</name>
    <dbReference type="NCBI Taxonomy" id="1305764"/>
    <lineage>
        <taxon>Eukaryota</taxon>
        <taxon>Fungi</taxon>
        <taxon>Dikarya</taxon>
        <taxon>Basidiomycota</taxon>
        <taxon>Ustilaginomycotina</taxon>
        <taxon>Ustilaginomycetes</taxon>
        <taxon>Ustilaginales</taxon>
        <taxon>Ustilaginaceae</taxon>
        <taxon>Pseudozyma</taxon>
    </lineage>
</organism>
<reference evidence="3" key="1">
    <citation type="journal article" date="2013" name="Genome Announc.">
        <title>Draft genome sequence of the basidiomycetous yeast-like fungus Pseudozyma hubeiensis SY62, which produces an abundant amount of the biosurfactant mannosylerythritol lipids.</title>
        <authorList>
            <person name="Konishi M."/>
            <person name="Hatada Y."/>
            <person name="Horiuchi J."/>
        </authorList>
    </citation>
    <scope>NUCLEOTIDE SEQUENCE [LARGE SCALE GENOMIC DNA]</scope>
    <source>
        <strain evidence="3">SY62</strain>
    </source>
</reference>
<dbReference type="AlphaFoldDB" id="R9PD14"/>
<feature type="region of interest" description="Disordered" evidence="1">
    <location>
        <begin position="58"/>
        <end position="86"/>
    </location>
</feature>
<dbReference type="Proteomes" id="UP000014071">
    <property type="component" value="Unassembled WGS sequence"/>
</dbReference>
<dbReference type="GeneID" id="24112139"/>